<protein>
    <recommendedName>
        <fullName evidence="4">SIMPL domain-containing protein</fullName>
    </recommendedName>
</protein>
<organism evidence="2 3">
    <name type="scientific">Mycolicibacterium poriferae</name>
    <dbReference type="NCBI Taxonomy" id="39694"/>
    <lineage>
        <taxon>Bacteria</taxon>
        <taxon>Bacillati</taxon>
        <taxon>Actinomycetota</taxon>
        <taxon>Actinomycetes</taxon>
        <taxon>Mycobacteriales</taxon>
        <taxon>Mycobacteriaceae</taxon>
        <taxon>Mycolicibacterium</taxon>
    </lineage>
</organism>
<name>A0A6N4V4F9_9MYCO</name>
<evidence type="ECO:0000313" key="3">
    <source>
        <dbReference type="Proteomes" id="UP000466785"/>
    </source>
</evidence>
<sequence>MPIAATTKPVRTRLLAAGAAAVTMLALAGCDSQSGPATGLTPDADTRQVTVVGAGQVQGTPDTLTINASMEFLAPDATTAMNQTNERQQAVIDELIGLGIDRTDIATTEANLQPQFGPEDNTITAYRATNSINVKIRNLDQASDAIGLIVETGGNATRINSISYSIEDDSQLVRDARARAFEDAEDRAEQYAELAGMSLGKVISISEAAGTTPPIPMPVPRGAMEAAVPLEPGQQTVGFSVTVIWELS</sequence>
<accession>A0A6N4V4F9</accession>
<dbReference type="InterPro" id="IPR052022">
    <property type="entry name" value="26kDa_periplasmic_antigen"/>
</dbReference>
<keyword evidence="1" id="KW-0732">Signal</keyword>
<dbReference type="InterPro" id="IPR007497">
    <property type="entry name" value="SIMPL/DUF541"/>
</dbReference>
<dbReference type="EMBL" id="AP022570">
    <property type="protein sequence ID" value="BBX49000.1"/>
    <property type="molecule type" value="Genomic_DNA"/>
</dbReference>
<proteinExistence type="predicted"/>
<feature type="signal peptide" evidence="1">
    <location>
        <begin position="1"/>
        <end position="28"/>
    </location>
</feature>
<reference evidence="2 3" key="1">
    <citation type="journal article" date="2019" name="Emerg. Microbes Infect.">
        <title>Comprehensive subspecies identification of 175 nontuberculous mycobacteria species based on 7547 genomic profiles.</title>
        <authorList>
            <person name="Matsumoto Y."/>
            <person name="Kinjo T."/>
            <person name="Motooka D."/>
            <person name="Nabeya D."/>
            <person name="Jung N."/>
            <person name="Uechi K."/>
            <person name="Horii T."/>
            <person name="Iida T."/>
            <person name="Fujita J."/>
            <person name="Nakamura S."/>
        </authorList>
    </citation>
    <scope>NUCLEOTIDE SEQUENCE [LARGE SCALE GENOMIC DNA]</scope>
    <source>
        <strain evidence="2 3">JCM 12603</strain>
    </source>
</reference>
<dbReference type="KEGG" id="mpof:MPOR_00260"/>
<dbReference type="Proteomes" id="UP000466785">
    <property type="component" value="Chromosome"/>
</dbReference>
<dbReference type="PANTHER" id="PTHR34387:SF1">
    <property type="entry name" value="PERIPLASMIC IMMUNOGENIC PROTEIN"/>
    <property type="match status" value="1"/>
</dbReference>
<dbReference type="AlphaFoldDB" id="A0A6N4V4F9"/>
<dbReference type="RefSeq" id="WP_152518952.1">
    <property type="nucleotide sequence ID" value="NZ_AP022570.1"/>
</dbReference>
<dbReference type="Gene3D" id="3.30.110.170">
    <property type="entry name" value="Protein of unknown function (DUF541), domain 1"/>
    <property type="match status" value="1"/>
</dbReference>
<dbReference type="Pfam" id="PF04402">
    <property type="entry name" value="SIMPL"/>
    <property type="match status" value="1"/>
</dbReference>
<evidence type="ECO:0008006" key="4">
    <source>
        <dbReference type="Google" id="ProtNLM"/>
    </source>
</evidence>
<feature type="chain" id="PRO_5038634952" description="SIMPL domain-containing protein" evidence="1">
    <location>
        <begin position="29"/>
        <end position="248"/>
    </location>
</feature>
<dbReference type="Gene3D" id="3.30.70.2970">
    <property type="entry name" value="Protein of unknown function (DUF541), domain 2"/>
    <property type="match status" value="1"/>
</dbReference>
<evidence type="ECO:0000313" key="2">
    <source>
        <dbReference type="EMBL" id="BBX49000.1"/>
    </source>
</evidence>
<dbReference type="GO" id="GO:0006974">
    <property type="term" value="P:DNA damage response"/>
    <property type="evidence" value="ECO:0007669"/>
    <property type="project" value="TreeGrafter"/>
</dbReference>
<keyword evidence="3" id="KW-1185">Reference proteome</keyword>
<dbReference type="PANTHER" id="PTHR34387">
    <property type="entry name" value="SLR1258 PROTEIN"/>
    <property type="match status" value="1"/>
</dbReference>
<evidence type="ECO:0000256" key="1">
    <source>
        <dbReference type="SAM" id="SignalP"/>
    </source>
</evidence>
<gene>
    <name evidence="2" type="ORF">MPOR_00260</name>
</gene>